<reference evidence="3 4" key="1">
    <citation type="submission" date="2024-01" db="EMBL/GenBank/DDBJ databases">
        <title>The genome of the rayed Mediterranean limpet Patella caerulea (Linnaeus, 1758).</title>
        <authorList>
            <person name="Anh-Thu Weber A."/>
            <person name="Halstead-Nussloch G."/>
        </authorList>
    </citation>
    <scope>NUCLEOTIDE SEQUENCE [LARGE SCALE GENOMIC DNA]</scope>
    <source>
        <strain evidence="3">AATW-2023a</strain>
        <tissue evidence="3">Whole specimen</tissue>
    </source>
</reference>
<dbReference type="EMBL" id="JAZGQO010000011">
    <property type="protein sequence ID" value="KAK6172762.1"/>
    <property type="molecule type" value="Genomic_DNA"/>
</dbReference>
<dbReference type="Proteomes" id="UP001347796">
    <property type="component" value="Unassembled WGS sequence"/>
</dbReference>
<name>A0AAN8J931_PATCE</name>
<comment type="caution">
    <text evidence="3">The sequence shown here is derived from an EMBL/GenBank/DDBJ whole genome shotgun (WGS) entry which is preliminary data.</text>
</comment>
<feature type="domain" description="GON" evidence="2">
    <location>
        <begin position="38"/>
        <end position="257"/>
    </location>
</feature>
<keyword evidence="4" id="KW-1185">Reference proteome</keyword>
<dbReference type="AlphaFoldDB" id="A0AAN8J931"/>
<evidence type="ECO:0000313" key="4">
    <source>
        <dbReference type="Proteomes" id="UP001347796"/>
    </source>
</evidence>
<organism evidence="3 4">
    <name type="scientific">Patella caerulea</name>
    <name type="common">Rayed Mediterranean limpet</name>
    <dbReference type="NCBI Taxonomy" id="87958"/>
    <lineage>
        <taxon>Eukaryota</taxon>
        <taxon>Metazoa</taxon>
        <taxon>Spiralia</taxon>
        <taxon>Lophotrochozoa</taxon>
        <taxon>Mollusca</taxon>
        <taxon>Gastropoda</taxon>
        <taxon>Patellogastropoda</taxon>
        <taxon>Patelloidea</taxon>
        <taxon>Patellidae</taxon>
        <taxon>Patella</taxon>
    </lineage>
</organism>
<dbReference type="PROSITE" id="PS51257">
    <property type="entry name" value="PROKAR_LIPOPROTEIN"/>
    <property type="match status" value="1"/>
</dbReference>
<gene>
    <name evidence="3" type="ORF">SNE40_016357</name>
</gene>
<dbReference type="Pfam" id="PF08685">
    <property type="entry name" value="GON"/>
    <property type="match status" value="1"/>
</dbReference>
<sequence>MTKHLYLFNNNPGMISCQDVNSTYVNDTSLFGDVDIYNTSYINETSSFKDVGIYNTSYVNVSSCVDIKMCNSSYVDGEYWLFPPIYNYTRVKIYCSDLSKKPKDFITLPHLNVVRLPSGKYEGNDCDVNETATTPMNPGETEYHKVKLDILTGNLVDTNSKYTTQISGEAIRFGEAVGCSGIHDYPTCPRRGYVLVDFRQTGFKLSPLNIWRNRTAVTYVEDCDIIEQSTYRFEARGDGYCGGCWPRYKIRVDVDLSTGGFMMQ</sequence>
<dbReference type="InterPro" id="IPR012314">
    <property type="entry name" value="Pept_M12B_GON-ADAMTSs"/>
</dbReference>
<keyword evidence="1" id="KW-0479">Metal-binding</keyword>
<dbReference type="GO" id="GO:0008270">
    <property type="term" value="F:zinc ion binding"/>
    <property type="evidence" value="ECO:0007669"/>
    <property type="project" value="InterPro"/>
</dbReference>
<evidence type="ECO:0000313" key="3">
    <source>
        <dbReference type="EMBL" id="KAK6172762.1"/>
    </source>
</evidence>
<dbReference type="GO" id="GO:0004222">
    <property type="term" value="F:metalloendopeptidase activity"/>
    <property type="evidence" value="ECO:0007669"/>
    <property type="project" value="InterPro"/>
</dbReference>
<accession>A0AAN8J931</accession>
<evidence type="ECO:0000259" key="2">
    <source>
        <dbReference type="PROSITE" id="PS51046"/>
    </source>
</evidence>
<protein>
    <recommendedName>
        <fullName evidence="2">GON domain-containing protein</fullName>
    </recommendedName>
</protein>
<proteinExistence type="predicted"/>
<dbReference type="PROSITE" id="PS51046">
    <property type="entry name" value="GON"/>
    <property type="match status" value="1"/>
</dbReference>
<evidence type="ECO:0000256" key="1">
    <source>
        <dbReference type="ARBA" id="ARBA00022723"/>
    </source>
</evidence>